<comment type="caution">
    <text evidence="2">The sequence shown here is derived from an EMBL/GenBank/DDBJ whole genome shotgun (WGS) entry which is preliminary data.</text>
</comment>
<evidence type="ECO:0000313" key="3">
    <source>
        <dbReference type="Proteomes" id="UP000541857"/>
    </source>
</evidence>
<sequence>MTDSGIDIIVMIFLCIVGLFIYFLPTIIASGRNSTATFLIFLVNLFGGWTVALWIFVFIWAFCAKKK</sequence>
<protein>
    <submittedName>
        <fullName evidence="2">Superinfection immunity protein</fullName>
    </submittedName>
</protein>
<keyword evidence="3" id="KW-1185">Reference proteome</keyword>
<dbReference type="Proteomes" id="UP000541857">
    <property type="component" value="Unassembled WGS sequence"/>
</dbReference>
<proteinExistence type="predicted"/>
<keyword evidence="1" id="KW-1133">Transmembrane helix</keyword>
<dbReference type="EMBL" id="JACGLT010000023">
    <property type="protein sequence ID" value="MBA6154684.1"/>
    <property type="molecule type" value="Genomic_DNA"/>
</dbReference>
<reference evidence="2 3" key="1">
    <citation type="submission" date="2020-07" db="EMBL/GenBank/DDBJ databases">
        <title>Bacterium isolated from marine sediment.</title>
        <authorList>
            <person name="Shang D."/>
        </authorList>
    </citation>
    <scope>NUCLEOTIDE SEQUENCE [LARGE SCALE GENOMIC DNA]</scope>
    <source>
        <strain evidence="2 3">F6074</strain>
    </source>
</reference>
<accession>A0A7W2M8L3</accession>
<name>A0A7W2M8L3_9FLAO</name>
<dbReference type="Pfam" id="PF14373">
    <property type="entry name" value="Imm_superinfect"/>
    <property type="match status" value="1"/>
</dbReference>
<dbReference type="AlphaFoldDB" id="A0A7W2M8L3"/>
<feature type="transmembrane region" description="Helical" evidence="1">
    <location>
        <begin position="6"/>
        <end position="24"/>
    </location>
</feature>
<dbReference type="InterPro" id="IPR016410">
    <property type="entry name" value="Phage_imm"/>
</dbReference>
<feature type="transmembrane region" description="Helical" evidence="1">
    <location>
        <begin position="36"/>
        <end position="62"/>
    </location>
</feature>
<organism evidence="2 3">
    <name type="scientific">Gelidibacter maritimus</name>
    <dbReference type="NCBI Taxonomy" id="2761487"/>
    <lineage>
        <taxon>Bacteria</taxon>
        <taxon>Pseudomonadati</taxon>
        <taxon>Bacteroidota</taxon>
        <taxon>Flavobacteriia</taxon>
        <taxon>Flavobacteriales</taxon>
        <taxon>Flavobacteriaceae</taxon>
        <taxon>Gelidibacter</taxon>
    </lineage>
</organism>
<keyword evidence="1" id="KW-0472">Membrane</keyword>
<gene>
    <name evidence="2" type="ORF">H3Z82_18340</name>
</gene>
<keyword evidence="1" id="KW-0812">Transmembrane</keyword>
<evidence type="ECO:0000256" key="1">
    <source>
        <dbReference type="SAM" id="Phobius"/>
    </source>
</evidence>
<evidence type="ECO:0000313" key="2">
    <source>
        <dbReference type="EMBL" id="MBA6154684.1"/>
    </source>
</evidence>